<dbReference type="RefSeq" id="WP_131597287.1">
    <property type="nucleotide sequence ID" value="NZ_SJSL01000005.1"/>
</dbReference>
<organism evidence="2 3">
    <name type="scientific">Pedobacter psychroterrae</name>
    <dbReference type="NCBI Taxonomy" id="2530453"/>
    <lineage>
        <taxon>Bacteria</taxon>
        <taxon>Pseudomonadati</taxon>
        <taxon>Bacteroidota</taxon>
        <taxon>Sphingobacteriia</taxon>
        <taxon>Sphingobacteriales</taxon>
        <taxon>Sphingobacteriaceae</taxon>
        <taxon>Pedobacter</taxon>
    </lineage>
</organism>
<proteinExistence type="predicted"/>
<keyword evidence="3" id="KW-1185">Reference proteome</keyword>
<keyword evidence="1" id="KW-0472">Membrane</keyword>
<evidence type="ECO:0000256" key="1">
    <source>
        <dbReference type="SAM" id="Phobius"/>
    </source>
</evidence>
<dbReference type="AlphaFoldDB" id="A0A4R0NKD6"/>
<reference evidence="2 3" key="1">
    <citation type="submission" date="2019-02" db="EMBL/GenBank/DDBJ databases">
        <title>Pedobacter sp. RP-1-14 sp. nov., isolated from Arctic soil.</title>
        <authorList>
            <person name="Dahal R.H."/>
        </authorList>
    </citation>
    <scope>NUCLEOTIDE SEQUENCE [LARGE SCALE GENOMIC DNA]</scope>
    <source>
        <strain evidence="2 3">RP-1-14</strain>
    </source>
</reference>
<dbReference type="Proteomes" id="UP000293347">
    <property type="component" value="Unassembled WGS sequence"/>
</dbReference>
<gene>
    <name evidence="2" type="ORF">EZ437_17080</name>
</gene>
<name>A0A4R0NKD6_9SPHI</name>
<dbReference type="Pfam" id="PF14362">
    <property type="entry name" value="DUF4407"/>
    <property type="match status" value="1"/>
</dbReference>
<keyword evidence="1" id="KW-0812">Transmembrane</keyword>
<feature type="transmembrane region" description="Helical" evidence="1">
    <location>
        <begin position="275"/>
        <end position="297"/>
    </location>
</feature>
<dbReference type="OrthoDB" id="1421255at2"/>
<feature type="transmembrane region" description="Helical" evidence="1">
    <location>
        <begin position="35"/>
        <end position="52"/>
    </location>
</feature>
<dbReference type="EMBL" id="SJSL01000005">
    <property type="protein sequence ID" value="TCC99952.1"/>
    <property type="molecule type" value="Genomic_DNA"/>
</dbReference>
<evidence type="ECO:0000313" key="2">
    <source>
        <dbReference type="EMBL" id="TCC99952.1"/>
    </source>
</evidence>
<feature type="transmembrane region" description="Helical" evidence="1">
    <location>
        <begin position="59"/>
        <end position="78"/>
    </location>
</feature>
<sequence>MKNSWIRLGCFLTGYNYKIVMNSSEISAMKVKQNLSALMIVCILWSFIGFSFTQRYLKAELLGSIFGAILSCVIIIQIERQIILSVYHNKYLYFMRLIIALMMAVIGSVIIDQVIFKQDVEKRKISSLDKEVNQVFPIKSEELRLQTKYIDSTLSAKEASRDKLADDLSRNPTIKIYNNQSSATPVLSTTTDSANNVSSKTVLIKSKSTSSTSIPNPKMGMLEALDKQISDIRIQKMRKDNDLLTLRSSIEKDIKEKVGFLDELKIMVELISESIVARAVWGIWFLILLGLELFILASKMGEQPNVYDETLIHQEKVQKRKLELLAKPE</sequence>
<protein>
    <submittedName>
        <fullName evidence="2">DUF4407 domain-containing protein</fullName>
    </submittedName>
</protein>
<evidence type="ECO:0000313" key="3">
    <source>
        <dbReference type="Proteomes" id="UP000293347"/>
    </source>
</evidence>
<keyword evidence="1" id="KW-1133">Transmembrane helix</keyword>
<accession>A0A4R0NKD6</accession>
<dbReference type="InterPro" id="IPR025519">
    <property type="entry name" value="DUF4407"/>
</dbReference>
<comment type="caution">
    <text evidence="2">The sequence shown here is derived from an EMBL/GenBank/DDBJ whole genome shotgun (WGS) entry which is preliminary data.</text>
</comment>
<feature type="transmembrane region" description="Helical" evidence="1">
    <location>
        <begin position="93"/>
        <end position="116"/>
    </location>
</feature>